<dbReference type="Pfam" id="PF01029">
    <property type="entry name" value="NusB"/>
    <property type="match status" value="1"/>
</dbReference>
<gene>
    <name evidence="6 8" type="primary">nusB</name>
    <name evidence="8" type="ORF">GFC30_2586</name>
</gene>
<evidence type="ECO:0000256" key="2">
    <source>
        <dbReference type="ARBA" id="ARBA00022814"/>
    </source>
</evidence>
<keyword evidence="9" id="KW-1185">Reference proteome</keyword>
<dbReference type="InterPro" id="IPR035926">
    <property type="entry name" value="NusB-like_sf"/>
</dbReference>
<dbReference type="SUPFAM" id="SSF48013">
    <property type="entry name" value="NusB-like"/>
    <property type="match status" value="1"/>
</dbReference>
<keyword evidence="4 6" id="KW-0805">Transcription regulation</keyword>
<dbReference type="InterPro" id="IPR006027">
    <property type="entry name" value="NusB_RsmB_TIM44"/>
</dbReference>
<organism evidence="8 9">
    <name type="scientific">Anoxybacteroides amylolyticum</name>
    <dbReference type="NCBI Taxonomy" id="294699"/>
    <lineage>
        <taxon>Bacteria</taxon>
        <taxon>Bacillati</taxon>
        <taxon>Bacillota</taxon>
        <taxon>Bacilli</taxon>
        <taxon>Bacillales</taxon>
        <taxon>Anoxybacillaceae</taxon>
        <taxon>Anoxybacteroides</taxon>
    </lineage>
</organism>
<dbReference type="CDD" id="cd00619">
    <property type="entry name" value="Terminator_NusB"/>
    <property type="match status" value="1"/>
</dbReference>
<proteinExistence type="inferred from homology"/>
<dbReference type="AlphaFoldDB" id="A0A167TA35"/>
<evidence type="ECO:0000259" key="7">
    <source>
        <dbReference type="Pfam" id="PF01029"/>
    </source>
</evidence>
<dbReference type="PANTHER" id="PTHR11078">
    <property type="entry name" value="N UTILIZATION SUBSTANCE PROTEIN B-RELATED"/>
    <property type="match status" value="1"/>
</dbReference>
<keyword evidence="5 6" id="KW-0804">Transcription</keyword>
<dbReference type="KEGG" id="aamy:GFC30_2586"/>
<dbReference type="EMBL" id="CP015438">
    <property type="protein sequence ID" value="ANB59700.1"/>
    <property type="molecule type" value="Genomic_DNA"/>
</dbReference>
<dbReference type="PANTHER" id="PTHR11078:SF3">
    <property type="entry name" value="ANTITERMINATION NUSB DOMAIN-CONTAINING PROTEIN"/>
    <property type="match status" value="1"/>
</dbReference>
<dbReference type="OrthoDB" id="9811381at2"/>
<evidence type="ECO:0000256" key="5">
    <source>
        <dbReference type="ARBA" id="ARBA00023163"/>
    </source>
</evidence>
<evidence type="ECO:0000256" key="6">
    <source>
        <dbReference type="HAMAP-Rule" id="MF_00073"/>
    </source>
</evidence>
<comment type="function">
    <text evidence="6">Involved in transcription antitermination. Required for transcription of ribosomal RNA (rRNA) genes. Binds specifically to the boxA antiterminator sequence of the ribosomal RNA (rrn) operons.</text>
</comment>
<protein>
    <recommendedName>
        <fullName evidence="6">Transcription antitermination protein NusB</fullName>
    </recommendedName>
    <alternativeName>
        <fullName evidence="6">Antitermination factor NusB</fullName>
    </alternativeName>
</protein>
<reference evidence="8 9" key="1">
    <citation type="journal article" date="2006" name="Syst. Appl. Microbiol.">
        <title>Anoxybacillus amylolyticus sp. nov., a thermophilic amylase producing bacterium isolated from Mount Rittmann (Antarctica).</title>
        <authorList>
            <person name="Poli A."/>
            <person name="Esposito E."/>
            <person name="Lama L."/>
            <person name="Orlando P."/>
            <person name="Nicolaus G."/>
            <person name="de Appolonia F."/>
            <person name="Gambacorta A."/>
            <person name="Nicolaus B."/>
        </authorList>
    </citation>
    <scope>NUCLEOTIDE SEQUENCE [LARGE SCALE GENOMIC DNA]</scope>
    <source>
        <strain evidence="8 9">DSM 15939</strain>
    </source>
</reference>
<dbReference type="RefSeq" id="WP_066326144.1">
    <property type="nucleotide sequence ID" value="NZ_CP015438.1"/>
</dbReference>
<dbReference type="GO" id="GO:0031564">
    <property type="term" value="P:transcription antitermination"/>
    <property type="evidence" value="ECO:0007669"/>
    <property type="project" value="UniProtKB-KW"/>
</dbReference>
<dbReference type="NCBIfam" id="TIGR01951">
    <property type="entry name" value="nusB"/>
    <property type="match status" value="1"/>
</dbReference>
<evidence type="ECO:0000313" key="8">
    <source>
        <dbReference type="EMBL" id="ANB59700.1"/>
    </source>
</evidence>
<evidence type="ECO:0000313" key="9">
    <source>
        <dbReference type="Proteomes" id="UP000076865"/>
    </source>
</evidence>
<evidence type="ECO:0000256" key="1">
    <source>
        <dbReference type="ARBA" id="ARBA00005952"/>
    </source>
</evidence>
<name>A0A167TA35_9BACL</name>
<feature type="domain" description="NusB/RsmB/TIM44" evidence="7">
    <location>
        <begin position="4"/>
        <end position="125"/>
    </location>
</feature>
<keyword evidence="2 6" id="KW-0889">Transcription antitermination</keyword>
<accession>A0A167TA35</accession>
<comment type="similarity">
    <text evidence="1 6">Belongs to the NusB family.</text>
</comment>
<keyword evidence="3 6" id="KW-0694">RNA-binding</keyword>
<dbReference type="PATRIC" id="fig|294699.3.peg.2665"/>
<dbReference type="GO" id="GO:0005829">
    <property type="term" value="C:cytosol"/>
    <property type="evidence" value="ECO:0007669"/>
    <property type="project" value="TreeGrafter"/>
</dbReference>
<dbReference type="InterPro" id="IPR011605">
    <property type="entry name" value="NusB_fam"/>
</dbReference>
<dbReference type="Gene3D" id="1.10.940.10">
    <property type="entry name" value="NusB-like"/>
    <property type="match status" value="1"/>
</dbReference>
<dbReference type="HAMAP" id="MF_00073">
    <property type="entry name" value="NusB"/>
    <property type="match status" value="1"/>
</dbReference>
<dbReference type="Proteomes" id="UP000076865">
    <property type="component" value="Chromosome"/>
</dbReference>
<sequence length="132" mass="15266">MKRHTAREKALQALFQIDVGRIEPEEAMQNIVAGEENDPFFRQLVLGVVEHQEEIDELLRNNLEKWTLERVANVDRSILRMATYEMKYLDDVPVNVSFDEAIELAKKFSDDKSSKFINAVLSKVKDTLNISQ</sequence>
<dbReference type="GO" id="GO:0003723">
    <property type="term" value="F:RNA binding"/>
    <property type="evidence" value="ECO:0007669"/>
    <property type="project" value="UniProtKB-UniRule"/>
</dbReference>
<evidence type="ECO:0000256" key="3">
    <source>
        <dbReference type="ARBA" id="ARBA00022884"/>
    </source>
</evidence>
<dbReference type="GO" id="GO:0006353">
    <property type="term" value="P:DNA-templated transcription termination"/>
    <property type="evidence" value="ECO:0007669"/>
    <property type="project" value="UniProtKB-UniRule"/>
</dbReference>
<evidence type="ECO:0000256" key="4">
    <source>
        <dbReference type="ARBA" id="ARBA00023015"/>
    </source>
</evidence>